<evidence type="ECO:0000256" key="5">
    <source>
        <dbReference type="ARBA" id="ARBA00023136"/>
    </source>
</evidence>
<evidence type="ECO:0000256" key="6">
    <source>
        <dbReference type="SAM" id="Phobius"/>
    </source>
</evidence>
<dbReference type="InterPro" id="IPR004477">
    <property type="entry name" value="ComEC_N"/>
</dbReference>
<organism evidence="9 10">
    <name type="scientific">Aquimarina hainanensis</name>
    <dbReference type="NCBI Taxonomy" id="1578017"/>
    <lineage>
        <taxon>Bacteria</taxon>
        <taxon>Pseudomonadati</taxon>
        <taxon>Bacteroidota</taxon>
        <taxon>Flavobacteriia</taxon>
        <taxon>Flavobacteriales</taxon>
        <taxon>Flavobacteriaceae</taxon>
        <taxon>Aquimarina</taxon>
    </lineage>
</organism>
<evidence type="ECO:0000313" key="10">
    <source>
        <dbReference type="Proteomes" id="UP001597459"/>
    </source>
</evidence>
<feature type="transmembrane region" description="Helical" evidence="6">
    <location>
        <begin position="34"/>
        <end position="51"/>
    </location>
</feature>
<protein>
    <submittedName>
        <fullName evidence="9">ComEC/Rec2 family competence protein</fullName>
    </submittedName>
</protein>
<proteinExistence type="predicted"/>
<feature type="domain" description="ComEC/Rec2-related protein" evidence="7">
    <location>
        <begin position="236"/>
        <end position="501"/>
    </location>
</feature>
<keyword evidence="3 6" id="KW-0812">Transmembrane</keyword>
<dbReference type="PANTHER" id="PTHR30619:SF1">
    <property type="entry name" value="RECOMBINATION PROTEIN 2"/>
    <property type="match status" value="1"/>
</dbReference>
<feature type="transmembrane region" description="Helical" evidence="6">
    <location>
        <begin position="291"/>
        <end position="311"/>
    </location>
</feature>
<keyword evidence="5 6" id="KW-0472">Membrane</keyword>
<keyword evidence="4 6" id="KW-1133">Transmembrane helix</keyword>
<dbReference type="InterPro" id="IPR052159">
    <property type="entry name" value="Competence_DNA_uptake"/>
</dbReference>
<gene>
    <name evidence="9" type="ORF">ACFSTE_07365</name>
</gene>
<feature type="transmembrane region" description="Helical" evidence="6">
    <location>
        <begin position="512"/>
        <end position="528"/>
    </location>
</feature>
<feature type="transmembrane region" description="Helical" evidence="6">
    <location>
        <begin position="323"/>
        <end position="348"/>
    </location>
</feature>
<comment type="caution">
    <text evidence="9">The sequence shown here is derived from an EMBL/GenBank/DDBJ whole genome shotgun (WGS) entry which is preliminary data.</text>
</comment>
<feature type="domain" description="DUF4131" evidence="8">
    <location>
        <begin position="30"/>
        <end position="194"/>
    </location>
</feature>
<evidence type="ECO:0000256" key="3">
    <source>
        <dbReference type="ARBA" id="ARBA00022692"/>
    </source>
</evidence>
<evidence type="ECO:0000259" key="8">
    <source>
        <dbReference type="Pfam" id="PF13567"/>
    </source>
</evidence>
<feature type="transmembrane region" description="Helical" evidence="6">
    <location>
        <begin position="419"/>
        <end position="447"/>
    </location>
</feature>
<feature type="transmembrane region" description="Helical" evidence="6">
    <location>
        <begin position="478"/>
        <end position="500"/>
    </location>
</feature>
<evidence type="ECO:0000259" key="7">
    <source>
        <dbReference type="Pfam" id="PF03772"/>
    </source>
</evidence>
<keyword evidence="10" id="KW-1185">Reference proteome</keyword>
<feature type="transmembrane region" description="Helical" evidence="6">
    <location>
        <begin position="7"/>
        <end position="28"/>
    </location>
</feature>
<reference evidence="10" key="1">
    <citation type="journal article" date="2019" name="Int. J. Syst. Evol. Microbiol.">
        <title>The Global Catalogue of Microorganisms (GCM) 10K type strain sequencing project: providing services to taxonomists for standard genome sequencing and annotation.</title>
        <authorList>
            <consortium name="The Broad Institute Genomics Platform"/>
            <consortium name="The Broad Institute Genome Sequencing Center for Infectious Disease"/>
            <person name="Wu L."/>
            <person name="Ma J."/>
        </authorList>
    </citation>
    <scope>NUCLEOTIDE SEQUENCE [LARGE SCALE GENOMIC DNA]</scope>
    <source>
        <strain evidence="10">KCTC 42423</strain>
    </source>
</reference>
<name>A0ABW5N8Z5_9FLAO</name>
<comment type="subcellular location">
    <subcellularLocation>
        <location evidence="1">Cell membrane</location>
        <topology evidence="1">Multi-pass membrane protein</topology>
    </subcellularLocation>
</comment>
<feature type="transmembrane region" description="Helical" evidence="6">
    <location>
        <begin position="257"/>
        <end position="279"/>
    </location>
</feature>
<feature type="transmembrane region" description="Helical" evidence="6">
    <location>
        <begin position="454"/>
        <end position="472"/>
    </location>
</feature>
<dbReference type="InterPro" id="IPR025405">
    <property type="entry name" value="DUF4131"/>
</dbReference>
<dbReference type="Proteomes" id="UP001597459">
    <property type="component" value="Unassembled WGS sequence"/>
</dbReference>
<feature type="transmembrane region" description="Helical" evidence="6">
    <location>
        <begin position="394"/>
        <end position="413"/>
    </location>
</feature>
<sequence length="682" mass="77841">MMKLINIPFLVITLSTITGILISEYILISLKLSLLLVAICIGILYCIKIYTKRSLKKGSLFYCWTIISFSFFGIALSNIHKPTNYNHHYSNIIPDLSSQKHEIYFYVREQLRSSNYYHRYIVNIRSVDGKSASGHLLLKIIRTKENPVLIPGTSYIVYTSFSDIPFAKNPSQFDYSIYLQNKYIYHQISASYPQLIKSKEKFNLIHNYTYHLREHLIKKLEVHHFSPTQLSLIKALFLGQKQNIATSLLTDYRRAGALHILALSGLHIGILLLLLQNLLTPIHRFGKKGKYISVSLTIIFLWFFAILTGVSPSILRATVMFSFIALGTTLATKASIYNAIIISIFVILCYHPMFIYDVGFQLSYAAVLSIVLIKPRLDSLLQINGIFYRKLRDLITVPIAAQIGILPISLFYFHEFPLLFLLTNLLVIPFLGSTLLIGFIAIILVSINLLPDSIAALLGVLLDGMNGIISWISSHDFAMISSIPFSGISVILTLLTIFTLFRITYKNKKTSYMFFFSSLIVLICNFNLEQRIRLNTNRLIIYHTIKNSVIGIHNGNKLAIYSSNPITSAIQKQLYSSYKTQYNIHQTTFEQLKNIYQYDDQLIMVIDSSMIYTTKKTIPDVLLLTNSPKINLERVIQTLAPKLIVADGSNYRSMVQLWQNTCIKKQVPFYNTNTKGAFILER</sequence>
<dbReference type="RefSeq" id="WP_378257317.1">
    <property type="nucleotide sequence ID" value="NZ_JBHSJV010000001.1"/>
</dbReference>
<keyword evidence="2" id="KW-1003">Cell membrane</keyword>
<dbReference type="EMBL" id="JBHULX010000004">
    <property type="protein sequence ID" value="MFD2590649.1"/>
    <property type="molecule type" value="Genomic_DNA"/>
</dbReference>
<dbReference type="NCBIfam" id="TIGR00360">
    <property type="entry name" value="ComEC_N-term"/>
    <property type="match status" value="1"/>
</dbReference>
<dbReference type="Pfam" id="PF03772">
    <property type="entry name" value="Competence"/>
    <property type="match status" value="1"/>
</dbReference>
<dbReference type="PANTHER" id="PTHR30619">
    <property type="entry name" value="DNA INTERNALIZATION/COMPETENCE PROTEIN COMEC/REC2"/>
    <property type="match status" value="1"/>
</dbReference>
<accession>A0ABW5N8Z5</accession>
<evidence type="ECO:0000256" key="4">
    <source>
        <dbReference type="ARBA" id="ARBA00022989"/>
    </source>
</evidence>
<evidence type="ECO:0000256" key="1">
    <source>
        <dbReference type="ARBA" id="ARBA00004651"/>
    </source>
</evidence>
<evidence type="ECO:0000256" key="2">
    <source>
        <dbReference type="ARBA" id="ARBA00022475"/>
    </source>
</evidence>
<evidence type="ECO:0000313" key="9">
    <source>
        <dbReference type="EMBL" id="MFD2590649.1"/>
    </source>
</evidence>
<dbReference type="Pfam" id="PF13567">
    <property type="entry name" value="DUF4131"/>
    <property type="match status" value="1"/>
</dbReference>